<dbReference type="SUPFAM" id="SSF54211">
    <property type="entry name" value="Ribosomal protein S5 domain 2-like"/>
    <property type="match status" value="1"/>
</dbReference>
<evidence type="ECO:0000256" key="9">
    <source>
        <dbReference type="ARBA" id="ARBA00022840"/>
    </source>
</evidence>
<dbReference type="GO" id="GO:0005524">
    <property type="term" value="F:ATP binding"/>
    <property type="evidence" value="ECO:0007669"/>
    <property type="project" value="UniProtKB-KW"/>
</dbReference>
<dbReference type="InterPro" id="IPR006205">
    <property type="entry name" value="Mev_gal_kin"/>
</dbReference>
<comment type="subcellular location">
    <subcellularLocation>
        <location evidence="1">Cytoplasm</location>
    </subcellularLocation>
</comment>
<evidence type="ECO:0000256" key="12">
    <source>
        <dbReference type="ARBA" id="ARBA00029438"/>
    </source>
</evidence>
<sequence>MTTKTGMVVGIGRAHAKAILLGEHTVVHGTPAIAFPLPALPVRALARPAEPGTGSQVPADGHFRFTVGGTDTALSGPRVAAEEALRRWGITDTTVEVVVECGIPLARGLGSSAACAGAAVRAVADLHGLVVEPGELYDLVQCGEQVAHGRASGIDASAVLANGPIRFHQGRAEPMPIGLDAALVIADTGVPGSTQHAVAGVRRRLAEDPVRAGSLLERASGLIEAAGDELSAGAAESLGKTMLDFQELLAELGVSTPHIDALVTAALGAGAHGAKLTGAGLGGCVLALTEPASAPGVSAALRRAGAVRTWTVPTRAMHAGATPLSATTSEPGTHQ</sequence>
<protein>
    <recommendedName>
        <fullName evidence="3">mevalonate kinase</fullName>
        <ecNumber evidence="3">2.7.1.36</ecNumber>
    </recommendedName>
</protein>
<dbReference type="GO" id="GO:0004496">
    <property type="term" value="F:mevalonate kinase activity"/>
    <property type="evidence" value="ECO:0007669"/>
    <property type="project" value="UniProtKB-EC"/>
</dbReference>
<accession>A0A4R6PSF7</accession>
<comment type="caution">
    <text evidence="15">The sequence shown here is derived from an EMBL/GenBank/DDBJ whole genome shotgun (WGS) entry which is preliminary data.</text>
</comment>
<evidence type="ECO:0000256" key="10">
    <source>
        <dbReference type="ARBA" id="ARBA00022842"/>
    </source>
</evidence>
<keyword evidence="9" id="KW-0067">ATP-binding</keyword>
<comment type="pathway">
    <text evidence="12">Isoprenoid biosynthesis; isopentenyl diphosphate biosynthesis via mevalonate pathway; isopentenyl diphosphate from (R)-mevalonate: step 1/3.</text>
</comment>
<dbReference type="GO" id="GO:0005829">
    <property type="term" value="C:cytosol"/>
    <property type="evidence" value="ECO:0007669"/>
    <property type="project" value="TreeGrafter"/>
</dbReference>
<name>A0A4R6PSF7_NOCIG</name>
<evidence type="ECO:0000259" key="13">
    <source>
        <dbReference type="Pfam" id="PF00288"/>
    </source>
</evidence>
<evidence type="ECO:0000256" key="1">
    <source>
        <dbReference type="ARBA" id="ARBA00004496"/>
    </source>
</evidence>
<organism evidence="15 16">
    <name type="scientific">Nocardia ignorata</name>
    <dbReference type="NCBI Taxonomy" id="145285"/>
    <lineage>
        <taxon>Bacteria</taxon>
        <taxon>Bacillati</taxon>
        <taxon>Actinomycetota</taxon>
        <taxon>Actinomycetes</taxon>
        <taxon>Mycobacteriales</taxon>
        <taxon>Nocardiaceae</taxon>
        <taxon>Nocardia</taxon>
    </lineage>
</organism>
<dbReference type="UniPathway" id="UPA00057">
    <property type="reaction ID" value="UER00098"/>
</dbReference>
<keyword evidence="6" id="KW-0808">Transferase</keyword>
<dbReference type="Proteomes" id="UP000295087">
    <property type="component" value="Unassembled WGS sequence"/>
</dbReference>
<dbReference type="RefSeq" id="WP_243749670.1">
    <property type="nucleotide sequence ID" value="NZ_JBHXPO010000001.1"/>
</dbReference>
<dbReference type="EMBL" id="SNXK01000001">
    <property type="protein sequence ID" value="TDP41127.1"/>
    <property type="molecule type" value="Genomic_DNA"/>
</dbReference>
<dbReference type="PRINTS" id="PR00959">
    <property type="entry name" value="MEVGALKINASE"/>
</dbReference>
<dbReference type="NCBIfam" id="TIGR00549">
    <property type="entry name" value="mevalon_kin"/>
    <property type="match status" value="1"/>
</dbReference>
<dbReference type="Pfam" id="PF00288">
    <property type="entry name" value="GHMP_kinases_N"/>
    <property type="match status" value="1"/>
</dbReference>
<evidence type="ECO:0000313" key="16">
    <source>
        <dbReference type="Proteomes" id="UP000295087"/>
    </source>
</evidence>
<dbReference type="InterPro" id="IPR020568">
    <property type="entry name" value="Ribosomal_Su5_D2-typ_SF"/>
</dbReference>
<dbReference type="InterPro" id="IPR036554">
    <property type="entry name" value="GHMP_kinase_C_sf"/>
</dbReference>
<evidence type="ECO:0000256" key="8">
    <source>
        <dbReference type="ARBA" id="ARBA00022777"/>
    </source>
</evidence>
<keyword evidence="4" id="KW-0963">Cytoplasm</keyword>
<evidence type="ECO:0000256" key="7">
    <source>
        <dbReference type="ARBA" id="ARBA00022741"/>
    </source>
</evidence>
<keyword evidence="5" id="KW-0444">Lipid biosynthesis</keyword>
<keyword evidence="8 15" id="KW-0418">Kinase</keyword>
<keyword evidence="16" id="KW-1185">Reference proteome</keyword>
<feature type="domain" description="GHMP kinase N-terminal" evidence="13">
    <location>
        <begin position="80"/>
        <end position="161"/>
    </location>
</feature>
<dbReference type="PROSITE" id="PS00627">
    <property type="entry name" value="GHMP_KINASES_ATP"/>
    <property type="match status" value="1"/>
</dbReference>
<dbReference type="AlphaFoldDB" id="A0A4R6PSF7"/>
<evidence type="ECO:0000313" key="15">
    <source>
        <dbReference type="EMBL" id="TDP41127.1"/>
    </source>
</evidence>
<dbReference type="PANTHER" id="PTHR43290">
    <property type="entry name" value="MEVALONATE KINASE"/>
    <property type="match status" value="1"/>
</dbReference>
<evidence type="ECO:0000256" key="2">
    <source>
        <dbReference type="ARBA" id="ARBA00006495"/>
    </source>
</evidence>
<evidence type="ECO:0000256" key="6">
    <source>
        <dbReference type="ARBA" id="ARBA00022679"/>
    </source>
</evidence>
<evidence type="ECO:0000256" key="4">
    <source>
        <dbReference type="ARBA" id="ARBA00022490"/>
    </source>
</evidence>
<evidence type="ECO:0000256" key="5">
    <source>
        <dbReference type="ARBA" id="ARBA00022516"/>
    </source>
</evidence>
<dbReference type="Pfam" id="PF08544">
    <property type="entry name" value="GHMP_kinases_C"/>
    <property type="match status" value="1"/>
</dbReference>
<dbReference type="InterPro" id="IPR014721">
    <property type="entry name" value="Ribsml_uS5_D2-typ_fold_subgr"/>
</dbReference>
<keyword evidence="11" id="KW-0443">Lipid metabolism</keyword>
<gene>
    <name evidence="15" type="ORF">DFR75_101225</name>
</gene>
<keyword evidence="10" id="KW-0460">Magnesium</keyword>
<reference evidence="15 16" key="1">
    <citation type="submission" date="2019-03" db="EMBL/GenBank/DDBJ databases">
        <title>Genomic Encyclopedia of Type Strains, Phase IV (KMG-IV): sequencing the most valuable type-strain genomes for metagenomic binning, comparative biology and taxonomic classification.</title>
        <authorList>
            <person name="Goeker M."/>
        </authorList>
    </citation>
    <scope>NUCLEOTIDE SEQUENCE [LARGE SCALE GENOMIC DNA]</scope>
    <source>
        <strain evidence="15 16">DSM 44496</strain>
    </source>
</reference>
<dbReference type="InterPro" id="IPR013750">
    <property type="entry name" value="GHMP_kinase_C_dom"/>
</dbReference>
<dbReference type="Gene3D" id="3.30.70.890">
    <property type="entry name" value="GHMP kinase, C-terminal domain"/>
    <property type="match status" value="1"/>
</dbReference>
<feature type="domain" description="GHMP kinase C-terminal" evidence="14">
    <location>
        <begin position="230"/>
        <end position="305"/>
    </location>
</feature>
<evidence type="ECO:0000256" key="11">
    <source>
        <dbReference type="ARBA" id="ARBA00023098"/>
    </source>
</evidence>
<dbReference type="PANTHER" id="PTHR43290:SF2">
    <property type="entry name" value="MEVALONATE KINASE"/>
    <property type="match status" value="1"/>
</dbReference>
<dbReference type="GO" id="GO:0019287">
    <property type="term" value="P:isopentenyl diphosphate biosynthetic process, mevalonate pathway"/>
    <property type="evidence" value="ECO:0007669"/>
    <property type="project" value="UniProtKB-UniPathway"/>
</dbReference>
<evidence type="ECO:0000256" key="3">
    <source>
        <dbReference type="ARBA" id="ARBA00012103"/>
    </source>
</evidence>
<dbReference type="Gene3D" id="3.30.230.10">
    <property type="match status" value="1"/>
</dbReference>
<evidence type="ECO:0000259" key="14">
    <source>
        <dbReference type="Pfam" id="PF08544"/>
    </source>
</evidence>
<proteinExistence type="inferred from homology"/>
<comment type="similarity">
    <text evidence="2">Belongs to the GHMP kinase family. Mevalonate kinase subfamily.</text>
</comment>
<dbReference type="InterPro" id="IPR006203">
    <property type="entry name" value="GHMP_knse_ATP-bd_CS"/>
</dbReference>
<keyword evidence="7" id="KW-0547">Nucleotide-binding</keyword>
<dbReference type="SUPFAM" id="SSF55060">
    <property type="entry name" value="GHMP Kinase, C-terminal domain"/>
    <property type="match status" value="1"/>
</dbReference>
<dbReference type="InterPro" id="IPR006204">
    <property type="entry name" value="GHMP_kinase_N_dom"/>
</dbReference>
<dbReference type="EC" id="2.7.1.36" evidence="3"/>